<feature type="compositionally biased region" description="Polar residues" evidence="4">
    <location>
        <begin position="268"/>
        <end position="278"/>
    </location>
</feature>
<gene>
    <name evidence="7" type="ORF">PAXINDRAFT_16777</name>
</gene>
<dbReference type="PANTHER" id="PTHR13710:SF120">
    <property type="entry name" value="BIFUNCTIONAL 3'-5' EXONUCLEASE_ATP-DEPENDENT HELICASE WRN"/>
    <property type="match status" value="1"/>
</dbReference>
<evidence type="ECO:0000256" key="1">
    <source>
        <dbReference type="ARBA" id="ARBA00005446"/>
    </source>
</evidence>
<feature type="compositionally biased region" description="Low complexity" evidence="4">
    <location>
        <begin position="297"/>
        <end position="309"/>
    </location>
</feature>
<dbReference type="AlphaFoldDB" id="A0A0C9TSR2"/>
<dbReference type="OrthoDB" id="10261556at2759"/>
<evidence type="ECO:0000313" key="7">
    <source>
        <dbReference type="EMBL" id="KIJ10206.1"/>
    </source>
</evidence>
<proteinExistence type="inferred from homology"/>
<reference evidence="7 8" key="1">
    <citation type="submission" date="2014-06" db="EMBL/GenBank/DDBJ databases">
        <authorList>
            <consortium name="DOE Joint Genome Institute"/>
            <person name="Kuo A."/>
            <person name="Kohler A."/>
            <person name="Nagy L.G."/>
            <person name="Floudas D."/>
            <person name="Copeland A."/>
            <person name="Barry K.W."/>
            <person name="Cichocki N."/>
            <person name="Veneault-Fourrey C."/>
            <person name="LaButti K."/>
            <person name="Lindquist E.A."/>
            <person name="Lipzen A."/>
            <person name="Lundell T."/>
            <person name="Morin E."/>
            <person name="Murat C."/>
            <person name="Sun H."/>
            <person name="Tunlid A."/>
            <person name="Henrissat B."/>
            <person name="Grigoriev I.V."/>
            <person name="Hibbett D.S."/>
            <person name="Martin F."/>
            <person name="Nordberg H.P."/>
            <person name="Cantor M.N."/>
            <person name="Hua S.X."/>
        </authorList>
    </citation>
    <scope>NUCLEOTIDE SEQUENCE [LARGE SCALE GENOMIC DNA]</scope>
    <source>
        <strain evidence="7 8">ATCC 200175</strain>
    </source>
</reference>
<dbReference type="EMBL" id="KN819413">
    <property type="protein sequence ID" value="KIJ10206.1"/>
    <property type="molecule type" value="Genomic_DNA"/>
</dbReference>
<evidence type="ECO:0000313" key="8">
    <source>
        <dbReference type="Proteomes" id="UP000053647"/>
    </source>
</evidence>
<reference evidence="8" key="2">
    <citation type="submission" date="2015-01" db="EMBL/GenBank/DDBJ databases">
        <title>Evolutionary Origins and Diversification of the Mycorrhizal Mutualists.</title>
        <authorList>
            <consortium name="DOE Joint Genome Institute"/>
            <consortium name="Mycorrhizal Genomics Consortium"/>
            <person name="Kohler A."/>
            <person name="Kuo A."/>
            <person name="Nagy L.G."/>
            <person name="Floudas D."/>
            <person name="Copeland A."/>
            <person name="Barry K.W."/>
            <person name="Cichocki N."/>
            <person name="Veneault-Fourrey C."/>
            <person name="LaButti K."/>
            <person name="Lindquist E.A."/>
            <person name="Lipzen A."/>
            <person name="Lundell T."/>
            <person name="Morin E."/>
            <person name="Murat C."/>
            <person name="Riley R."/>
            <person name="Ohm R."/>
            <person name="Sun H."/>
            <person name="Tunlid A."/>
            <person name="Henrissat B."/>
            <person name="Grigoriev I.V."/>
            <person name="Hibbett D.S."/>
            <person name="Martin F."/>
        </authorList>
    </citation>
    <scope>NUCLEOTIDE SEQUENCE [LARGE SCALE GENOMIC DNA]</scope>
    <source>
        <strain evidence="8">ATCC 200175</strain>
    </source>
</reference>
<name>A0A0C9TSR2_PAXIN</name>
<dbReference type="GO" id="GO:0043138">
    <property type="term" value="F:3'-5' DNA helicase activity"/>
    <property type="evidence" value="ECO:0007669"/>
    <property type="project" value="UniProtKB-EC"/>
</dbReference>
<dbReference type="PROSITE" id="PS51194">
    <property type="entry name" value="HELICASE_CTER"/>
    <property type="match status" value="1"/>
</dbReference>
<dbReference type="Gene3D" id="3.40.50.300">
    <property type="entry name" value="P-loop containing nucleotide triphosphate hydrolases"/>
    <property type="match status" value="2"/>
</dbReference>
<evidence type="ECO:0000256" key="2">
    <source>
        <dbReference type="ARBA" id="ARBA00034617"/>
    </source>
</evidence>
<feature type="domain" description="Helicase C-terminal" evidence="6">
    <location>
        <begin position="69"/>
        <end position="215"/>
    </location>
</feature>
<dbReference type="GO" id="GO:0009378">
    <property type="term" value="F:four-way junction helicase activity"/>
    <property type="evidence" value="ECO:0007669"/>
    <property type="project" value="TreeGrafter"/>
</dbReference>
<dbReference type="SUPFAM" id="SSF52540">
    <property type="entry name" value="P-loop containing nucleoside triphosphate hydrolases"/>
    <property type="match status" value="1"/>
</dbReference>
<evidence type="ECO:0000259" key="5">
    <source>
        <dbReference type="PROSITE" id="PS51192"/>
    </source>
</evidence>
<feature type="region of interest" description="Disordered" evidence="4">
    <location>
        <begin position="194"/>
        <end position="309"/>
    </location>
</feature>
<protein>
    <recommendedName>
        <fullName evidence="3">DNA 3'-5' helicase</fullName>
        <ecNumber evidence="3">5.6.2.4</ecNumber>
    </recommendedName>
</protein>
<dbReference type="GO" id="GO:0005737">
    <property type="term" value="C:cytoplasm"/>
    <property type="evidence" value="ECO:0007669"/>
    <property type="project" value="TreeGrafter"/>
</dbReference>
<dbReference type="GO" id="GO:0000724">
    <property type="term" value="P:double-strand break repair via homologous recombination"/>
    <property type="evidence" value="ECO:0007669"/>
    <property type="project" value="TreeGrafter"/>
</dbReference>
<keyword evidence="8" id="KW-1185">Reference proteome</keyword>
<dbReference type="InterPro" id="IPR001650">
    <property type="entry name" value="Helicase_C-like"/>
</dbReference>
<organism evidence="7 8">
    <name type="scientific">Paxillus involutus ATCC 200175</name>
    <dbReference type="NCBI Taxonomy" id="664439"/>
    <lineage>
        <taxon>Eukaryota</taxon>
        <taxon>Fungi</taxon>
        <taxon>Dikarya</taxon>
        <taxon>Basidiomycota</taxon>
        <taxon>Agaricomycotina</taxon>
        <taxon>Agaricomycetes</taxon>
        <taxon>Agaricomycetidae</taxon>
        <taxon>Boletales</taxon>
        <taxon>Paxilineae</taxon>
        <taxon>Paxillaceae</taxon>
        <taxon>Paxillus</taxon>
    </lineage>
</organism>
<evidence type="ECO:0000256" key="4">
    <source>
        <dbReference type="SAM" id="MobiDB-lite"/>
    </source>
</evidence>
<dbReference type="PANTHER" id="PTHR13710">
    <property type="entry name" value="DNA HELICASE RECQ FAMILY MEMBER"/>
    <property type="match status" value="1"/>
</dbReference>
<dbReference type="Pfam" id="PF00271">
    <property type="entry name" value="Helicase_C"/>
    <property type="match status" value="1"/>
</dbReference>
<dbReference type="Proteomes" id="UP000053647">
    <property type="component" value="Unassembled WGS sequence"/>
</dbReference>
<sequence length="510" mass="57275">MSPELVTHNKHVNALWNSKKFVSQIFNITVDEGHCMSEWGKEFRPEYSQLGRLHWILPPHIPFHIVSATMPPRILRGVISTLNMRRENISKHITTFLREQLPPELRDKIVWFHSGMTQEFRSEMIEKLRCGEIWGICCTDAAGMGLDIRDIELVIQWGYVKSLCTLMQRLGRGARGTDVEATGAYFVDRSYRKKKGKGNTKAGSKRKAKSQGGVATKKARGGGSASIAIEGHGISESGEGEGEAKSLSESSESESEGSGDDDGIHRTCQISTAGTEGTSGPDLAPTANPSQPQEGQSTPSRLLPPSSGLSEEEYECTVMDVFINAHNRSVCRRKIADEYFGNGSYTVVTDSESGPYKKDCCERCVKWSLKPRYCCDICNPQAFLLFFAPPPPKLKRARHLKLPEYKMELLHRTLKEDLMVWRQQQLVENGMDDDFFGPQLILTDKLLTRILDLSHHRKLPDISALKAQTHWVFANEYGPTILALVHKHFPQQPAPAPTFKWTVTVEHEQQ</sequence>
<comment type="catalytic activity">
    <reaction evidence="2">
        <text>Couples ATP hydrolysis with the unwinding of duplex DNA by translocating in the 3'-5' direction.</text>
        <dbReference type="EC" id="5.6.2.4"/>
    </reaction>
</comment>
<dbReference type="InterPro" id="IPR014001">
    <property type="entry name" value="Helicase_ATP-bd"/>
</dbReference>
<accession>A0A0C9TSR2</accession>
<feature type="domain" description="Helicase ATP-binding" evidence="5">
    <location>
        <begin position="1"/>
        <end position="88"/>
    </location>
</feature>
<dbReference type="GO" id="GO:0005694">
    <property type="term" value="C:chromosome"/>
    <property type="evidence" value="ECO:0007669"/>
    <property type="project" value="TreeGrafter"/>
</dbReference>
<dbReference type="PROSITE" id="PS51192">
    <property type="entry name" value="HELICASE_ATP_BIND_1"/>
    <property type="match status" value="1"/>
</dbReference>
<dbReference type="InterPro" id="IPR027417">
    <property type="entry name" value="P-loop_NTPase"/>
</dbReference>
<comment type="similarity">
    <text evidence="1">Belongs to the helicase family. RecQ subfamily.</text>
</comment>
<feature type="compositionally biased region" description="Polar residues" evidence="4">
    <location>
        <begin position="287"/>
        <end position="296"/>
    </location>
</feature>
<feature type="compositionally biased region" description="Acidic residues" evidence="4">
    <location>
        <begin position="251"/>
        <end position="261"/>
    </location>
</feature>
<evidence type="ECO:0000259" key="6">
    <source>
        <dbReference type="PROSITE" id="PS51194"/>
    </source>
</evidence>
<feature type="compositionally biased region" description="Basic residues" evidence="4">
    <location>
        <begin position="194"/>
        <end position="209"/>
    </location>
</feature>
<dbReference type="GO" id="GO:0005634">
    <property type="term" value="C:nucleus"/>
    <property type="evidence" value="ECO:0007669"/>
    <property type="project" value="TreeGrafter"/>
</dbReference>
<dbReference type="HOGENOM" id="CLU_001103_19_0_1"/>
<dbReference type="SMART" id="SM00490">
    <property type="entry name" value="HELICc"/>
    <property type="match status" value="1"/>
</dbReference>
<evidence type="ECO:0000256" key="3">
    <source>
        <dbReference type="ARBA" id="ARBA00034808"/>
    </source>
</evidence>
<dbReference type="EC" id="5.6.2.4" evidence="3"/>